<evidence type="ECO:0000313" key="2">
    <source>
        <dbReference type="EMBL" id="MCF1595874.1"/>
    </source>
</evidence>
<dbReference type="RefSeq" id="WP_234764197.1">
    <property type="nucleotide sequence ID" value="NZ_JAKEIP010000079.1"/>
</dbReference>
<organism evidence="2 3">
    <name type="scientific">Streptomyces muensis</name>
    <dbReference type="NCBI Taxonomy" id="1077944"/>
    <lineage>
        <taxon>Bacteria</taxon>
        <taxon>Bacillati</taxon>
        <taxon>Actinomycetota</taxon>
        <taxon>Actinomycetes</taxon>
        <taxon>Kitasatosporales</taxon>
        <taxon>Streptomycetaceae</taxon>
        <taxon>Streptomyces</taxon>
    </lineage>
</organism>
<comment type="caution">
    <text evidence="2">The sequence shown here is derived from an EMBL/GenBank/DDBJ whole genome shotgun (WGS) entry which is preliminary data.</text>
</comment>
<dbReference type="Pfam" id="PF09976">
    <property type="entry name" value="TPR_21"/>
    <property type="match status" value="1"/>
</dbReference>
<reference evidence="2" key="1">
    <citation type="submission" date="2022-01" db="EMBL/GenBank/DDBJ databases">
        <title>Draft Genome Sequences of Seven Type Strains of the Genus Streptomyces.</title>
        <authorList>
            <person name="Aziz S."/>
            <person name="Coretto E."/>
            <person name="Chronakova A."/>
            <person name="Sproer C."/>
            <person name="Huber K."/>
            <person name="Nouioui I."/>
            <person name="Gross H."/>
        </authorList>
    </citation>
    <scope>NUCLEOTIDE SEQUENCE</scope>
    <source>
        <strain evidence="2">DSM 103493</strain>
    </source>
</reference>
<dbReference type="EMBL" id="JAKEIP010000079">
    <property type="protein sequence ID" value="MCF1595874.1"/>
    <property type="molecule type" value="Genomic_DNA"/>
</dbReference>
<dbReference type="SUPFAM" id="SSF81901">
    <property type="entry name" value="HCP-like"/>
    <property type="match status" value="1"/>
</dbReference>
<dbReference type="Proteomes" id="UP001139384">
    <property type="component" value="Unassembled WGS sequence"/>
</dbReference>
<accession>A0A9X1Q0Y4</accession>
<proteinExistence type="predicted"/>
<name>A0A9X1Q0Y4_STRM4</name>
<keyword evidence="3" id="KW-1185">Reference proteome</keyword>
<feature type="domain" description="Ancillary SecYEG translocon subunit/Cell division coordinator CpoB TPR" evidence="1">
    <location>
        <begin position="172"/>
        <end position="277"/>
    </location>
</feature>
<evidence type="ECO:0000259" key="1">
    <source>
        <dbReference type="Pfam" id="PF09976"/>
    </source>
</evidence>
<sequence length="294" mass="31296">MASLSLRIAQIRSAQAVINLGRRRARSGDTAGAVEAFQTAAASGDTRGSVPAALHLWILRSGVGDSQAADEAYRLGVDLWAQMHGEDKAVAERSLGFGSYIAGYQREFVRPARQAFQRSIDSGDPESVPLAAMGLAGLEMQDLEETYGFADASADTGAIPRSLRRAIDSGHPDYVAVAARWLAFDSGQTGDVDTARIALRAAMDSGTSEDACSAASRVGTLFKREGHTAEAIIALRFVVENSQTERVTGAAEDLGELLAAQGDTEGARTAYQLVLDRTSFPYVIDRVRSAIDRL</sequence>
<dbReference type="InterPro" id="IPR018704">
    <property type="entry name" value="SecYEG/CpoB_TPR"/>
</dbReference>
<protein>
    <submittedName>
        <fullName evidence="2">Tetratricopeptide repeat protein</fullName>
    </submittedName>
</protein>
<dbReference type="AlphaFoldDB" id="A0A9X1Q0Y4"/>
<evidence type="ECO:0000313" key="3">
    <source>
        <dbReference type="Proteomes" id="UP001139384"/>
    </source>
</evidence>
<gene>
    <name evidence="2" type="ORF">L0P92_20205</name>
</gene>
<dbReference type="Gene3D" id="1.25.40.10">
    <property type="entry name" value="Tetratricopeptide repeat domain"/>
    <property type="match status" value="1"/>
</dbReference>
<dbReference type="InterPro" id="IPR011990">
    <property type="entry name" value="TPR-like_helical_dom_sf"/>
</dbReference>